<name>A0ABZ2Q1R7_9FLAO</name>
<keyword evidence="5" id="KW-1185">Reference proteome</keyword>
<dbReference type="Proteomes" id="UP001447857">
    <property type="component" value="Chromosome"/>
</dbReference>
<dbReference type="InterPro" id="IPR013783">
    <property type="entry name" value="Ig-like_fold"/>
</dbReference>
<dbReference type="Gene3D" id="2.60.40.10">
    <property type="entry name" value="Immunoglobulins"/>
    <property type="match status" value="1"/>
</dbReference>
<dbReference type="CDD" id="cd00063">
    <property type="entry name" value="FN3"/>
    <property type="match status" value="1"/>
</dbReference>
<feature type="coiled-coil region" evidence="1">
    <location>
        <begin position="499"/>
        <end position="558"/>
    </location>
</feature>
<dbReference type="EMBL" id="CP147988">
    <property type="protein sequence ID" value="WXK48229.1"/>
    <property type="molecule type" value="Genomic_DNA"/>
</dbReference>
<dbReference type="InterPro" id="IPR036116">
    <property type="entry name" value="FN3_sf"/>
</dbReference>
<keyword evidence="1" id="KW-0175">Coiled coil</keyword>
<proteinExistence type="predicted"/>
<dbReference type="SMART" id="SM00060">
    <property type="entry name" value="FN3"/>
    <property type="match status" value="2"/>
</dbReference>
<organism evidence="4 5">
    <name type="scientific">Flavobacterium ginsenosidimutans</name>
    <dbReference type="NCBI Taxonomy" id="687844"/>
    <lineage>
        <taxon>Bacteria</taxon>
        <taxon>Pseudomonadati</taxon>
        <taxon>Bacteroidota</taxon>
        <taxon>Flavobacteriia</taxon>
        <taxon>Flavobacteriales</taxon>
        <taxon>Flavobacteriaceae</taxon>
        <taxon>Flavobacterium</taxon>
    </lineage>
</organism>
<reference evidence="4 5" key="1">
    <citation type="submission" date="2024-02" db="EMBL/GenBank/DDBJ databases">
        <title>complete genome of Flavobacterium ginsenosidimutans Str. YTB16.</title>
        <authorList>
            <person name="Wang Q."/>
        </authorList>
    </citation>
    <scope>NUCLEOTIDE SEQUENCE [LARGE SCALE GENOMIC DNA]</scope>
    <source>
        <strain evidence="4 5">YTB16</strain>
    </source>
</reference>
<feature type="signal peptide" evidence="2">
    <location>
        <begin position="1"/>
        <end position="23"/>
    </location>
</feature>
<dbReference type="InterPro" id="IPR003961">
    <property type="entry name" value="FN3_dom"/>
</dbReference>
<evidence type="ECO:0000313" key="5">
    <source>
        <dbReference type="Proteomes" id="UP001447857"/>
    </source>
</evidence>
<dbReference type="InterPro" id="IPR032722">
    <property type="entry name" value="Deaminase_XOO_2897"/>
</dbReference>
<evidence type="ECO:0000313" key="4">
    <source>
        <dbReference type="EMBL" id="WXK48229.1"/>
    </source>
</evidence>
<dbReference type="PROSITE" id="PS50853">
    <property type="entry name" value="FN3"/>
    <property type="match status" value="1"/>
</dbReference>
<dbReference type="InterPro" id="IPR015914">
    <property type="entry name" value="PAPs_N"/>
</dbReference>
<feature type="chain" id="PRO_5045585444" evidence="2">
    <location>
        <begin position="24"/>
        <end position="1063"/>
    </location>
</feature>
<dbReference type="Pfam" id="PF16656">
    <property type="entry name" value="Pur_ac_phosph_N"/>
    <property type="match status" value="1"/>
</dbReference>
<evidence type="ECO:0000256" key="2">
    <source>
        <dbReference type="SAM" id="SignalP"/>
    </source>
</evidence>
<accession>A0ABZ2Q1R7</accession>
<dbReference type="SUPFAM" id="SSF49265">
    <property type="entry name" value="Fibronectin type III"/>
    <property type="match status" value="1"/>
</dbReference>
<evidence type="ECO:0000256" key="1">
    <source>
        <dbReference type="SAM" id="Coils"/>
    </source>
</evidence>
<protein>
    <submittedName>
        <fullName evidence="4">Fibronectin type III domain-containing protein</fullName>
    </submittedName>
</protein>
<dbReference type="Pfam" id="PF14440">
    <property type="entry name" value="XOO_2897-deam"/>
    <property type="match status" value="1"/>
</dbReference>
<gene>
    <name evidence="4" type="ORF">V6624_14470</name>
</gene>
<keyword evidence="2" id="KW-0732">Signal</keyword>
<feature type="domain" description="Fibronectin type-III" evidence="3">
    <location>
        <begin position="287"/>
        <end position="388"/>
    </location>
</feature>
<sequence length="1063" mass="119058">MKNKIKRYIALVLFITTNFYSNAQLYPVQLTAVFKSPYSVKISDYAGSMDTKMQLLINPTDISINNRRVRLKLYIQGNGLNIQTSDYVQGQKPIFINGGELLTLTNTDISALFRLENLQGINPSQYANGLPEGMYNFCFEMYDYITNQRISQKSCASLYLILNDPPLLNTPQKNEQIAESDFPNIMFTWTPRQINATNVSYKFELKQLLDPTLDPQFAFQMSPVLYEETLFGTALLYNLSMPVLTPEMRYAWRVRAVSTTGLSENAIFKNDGYSEIYWFKYTQRCNAPTFTLSEIVSPSTVKITWQGTPDHTKYQVQYRKKAIAETNKRGKTTEKTFEWFTSYSLNNQVLLTNLEPETEYEFRVGSSCTTEADGIQSFTYSNTNTFAIPKKENAIASYNCGIKPNLSIANKTPLNNLIQSETFTAGDFPVTVLELGKEHSPYTGKGYIIVPYLADTKIAVEFKDILINTDYQLISGVVETAYNSKWDNVADAKELATDFKGLLNQITGLLDKANELENQKISGAVEEEKYNKDWKEIYENLEKANEQYKALVESYNVSDELKKKLADLNPVFVELASNNYTTAGDQTKENLTKINEKYNELDKLLSDECNDALKNIAAFLATEKVNYLKLAASEVSKNTGKDKTYALSIYDEENGNLRITHYKGWSISNPVQNLFLIETKDPELNKQKITKFWLSYAPNNVDGNAAGVDVVIYFKDPVPDQAEEYCKQNASIAKGISTQAQFADTMEQMVFYGALGLGSVEALGSIKATECISGFTLDVGFQMGINAIVKRFLNENFTVKQLMKEVSIPSAVTSCATAALVNKCGTACAGASGFAVGFSDDVLKQMKSGKSLSDVEVSQSTLNGIKQGILNIVVQKVVTFGISKFSAWRGKYTAKQVEDALEDLQAHPEKYGVEGNVIANTLKKVALGSDDLSQFAVQFRKTLSEPNHRGNVAVFEYLDTNGVLIKKAFTTEIGIGTHAEQIAKNWFEKNGISNNSVKRIYSELEPCSLETSNCKIMLEKNFFSAQKSFSYDYPGNSTAPAEIIAKRRESLNQRFEALINLLK</sequence>
<evidence type="ECO:0000259" key="3">
    <source>
        <dbReference type="PROSITE" id="PS50853"/>
    </source>
</evidence>
<dbReference type="RefSeq" id="WP_338839051.1">
    <property type="nucleotide sequence ID" value="NZ_CP147988.1"/>
</dbReference>